<dbReference type="EMBL" id="JBBDHD010000064">
    <property type="protein sequence ID" value="MFH7597896.1"/>
    <property type="molecule type" value="Genomic_DNA"/>
</dbReference>
<organism evidence="1 2">
    <name type="scientific">Streptomyces racemochromogenes</name>
    <dbReference type="NCBI Taxonomy" id="67353"/>
    <lineage>
        <taxon>Bacteria</taxon>
        <taxon>Bacillati</taxon>
        <taxon>Actinomycetota</taxon>
        <taxon>Actinomycetes</taxon>
        <taxon>Kitasatosporales</taxon>
        <taxon>Streptomycetaceae</taxon>
        <taxon>Streptomyces</taxon>
    </lineage>
</organism>
<comment type="caution">
    <text evidence="1">The sequence shown here is derived from an EMBL/GenBank/DDBJ whole genome shotgun (WGS) entry which is preliminary data.</text>
</comment>
<proteinExistence type="predicted"/>
<keyword evidence="2" id="KW-1185">Reference proteome</keyword>
<sequence length="143" mass="15402">MRELDRAEALRLLATVSLGRIVFTQHALPAVRPVNHLVDGEDVVIRIHEGGALASLAAPADGPGVVVAYEADAMDPDTHLGWSVVVTGYARPVADAEDVDRYADLLRPWVERATTRTLRIRPDLVTGFRLEAAAPPPAPVIRG</sequence>
<dbReference type="InterPro" id="IPR012349">
    <property type="entry name" value="Split_barrel_FMN-bd"/>
</dbReference>
<dbReference type="Pfam" id="PF12900">
    <property type="entry name" value="Pyridox_ox_2"/>
    <property type="match status" value="1"/>
</dbReference>
<protein>
    <submittedName>
        <fullName evidence="1">Pyridoxamine 5'-phosphate oxidase family protein</fullName>
    </submittedName>
</protein>
<dbReference type="Gene3D" id="2.30.110.10">
    <property type="entry name" value="Electron Transport, Fmn-binding Protein, Chain A"/>
    <property type="match status" value="1"/>
</dbReference>
<dbReference type="InterPro" id="IPR024747">
    <property type="entry name" value="Pyridox_Oxase-rel"/>
</dbReference>
<accession>A0ABW7PIY5</accession>
<dbReference type="Proteomes" id="UP001610631">
    <property type="component" value="Unassembled WGS sequence"/>
</dbReference>
<evidence type="ECO:0000313" key="1">
    <source>
        <dbReference type="EMBL" id="MFH7597896.1"/>
    </source>
</evidence>
<reference evidence="1 2" key="1">
    <citation type="submission" date="2024-03" db="EMBL/GenBank/DDBJ databases">
        <title>Whole genome sequencing of Streptomyces racemochromogenes, to identify antimicrobial biosynthetic gene clusters.</title>
        <authorList>
            <person name="Suryawanshi P."/>
            <person name="Krishnaraj P.U."/>
            <person name="Arun Y.P."/>
            <person name="Suryawanshi M.P."/>
            <person name="Rakshit O."/>
        </authorList>
    </citation>
    <scope>NUCLEOTIDE SEQUENCE [LARGE SCALE GENOMIC DNA]</scope>
    <source>
        <strain evidence="1 2">AUDT626</strain>
    </source>
</reference>
<evidence type="ECO:0000313" key="2">
    <source>
        <dbReference type="Proteomes" id="UP001610631"/>
    </source>
</evidence>
<dbReference type="SUPFAM" id="SSF50475">
    <property type="entry name" value="FMN-binding split barrel"/>
    <property type="match status" value="1"/>
</dbReference>
<gene>
    <name evidence="1" type="ORF">WDV06_22720</name>
</gene>
<dbReference type="RefSeq" id="WP_395511624.1">
    <property type="nucleotide sequence ID" value="NZ_JBBDHD010000064.1"/>
</dbReference>
<name>A0ABW7PIY5_9ACTN</name>